<evidence type="ECO:0000256" key="2">
    <source>
        <dbReference type="ARBA" id="ARBA00022729"/>
    </source>
</evidence>
<gene>
    <name evidence="8" type="ORF">PVAP13_9NG606200</name>
</gene>
<dbReference type="AlphaFoldDB" id="A0A8T0MUK3"/>
<sequence>MSNRARRAAPRTPGIPGTGSGGGDATAAMMPPLALVLLALAAALAPGARAQISAAPLGAPAPSLDCAGALRGLAPCLTYVEHRSVLTRPDKGCCGALAAVVGGGDAACLCGLLAGHGARGVRVDPVRALALPTICRVDAPPPRLCAALGMPVAEPPGGAASPVDSGSDVPTTTPAAGAASGGPATRRRPFLVALPRCCLLVILPTLLL</sequence>
<evidence type="ECO:0000313" key="9">
    <source>
        <dbReference type="Proteomes" id="UP000823388"/>
    </source>
</evidence>
<accession>A0A8T0MUK3</accession>
<keyword evidence="9" id="KW-1185">Reference proteome</keyword>
<comment type="similarity">
    <text evidence="1">Belongs to the plant LTP family.</text>
</comment>
<keyword evidence="2 6" id="KW-0732">Signal</keyword>
<dbReference type="InterPro" id="IPR016140">
    <property type="entry name" value="Bifunc_inhib/LTP/seed_store"/>
</dbReference>
<evidence type="ECO:0000313" key="8">
    <source>
        <dbReference type="EMBL" id="KAG2541141.1"/>
    </source>
</evidence>
<evidence type="ECO:0000256" key="3">
    <source>
        <dbReference type="ARBA" id="ARBA00023157"/>
    </source>
</evidence>
<keyword evidence="4" id="KW-0325">Glycoprotein</keyword>
<organism evidence="8 9">
    <name type="scientific">Panicum virgatum</name>
    <name type="common">Blackwell switchgrass</name>
    <dbReference type="NCBI Taxonomy" id="38727"/>
    <lineage>
        <taxon>Eukaryota</taxon>
        <taxon>Viridiplantae</taxon>
        <taxon>Streptophyta</taxon>
        <taxon>Embryophyta</taxon>
        <taxon>Tracheophyta</taxon>
        <taxon>Spermatophyta</taxon>
        <taxon>Magnoliopsida</taxon>
        <taxon>Liliopsida</taxon>
        <taxon>Poales</taxon>
        <taxon>Poaceae</taxon>
        <taxon>PACMAD clade</taxon>
        <taxon>Panicoideae</taxon>
        <taxon>Panicodae</taxon>
        <taxon>Paniceae</taxon>
        <taxon>Panicinae</taxon>
        <taxon>Panicum</taxon>
        <taxon>Panicum sect. Hiantes</taxon>
    </lineage>
</organism>
<feature type="compositionally biased region" description="Low complexity" evidence="5">
    <location>
        <begin position="170"/>
        <end position="184"/>
    </location>
</feature>
<name>A0A8T0MUK3_PANVG</name>
<feature type="chain" id="PRO_5035927971" description="Bifunctional inhibitor/plant lipid transfer protein/seed storage helical domain-containing protein" evidence="6">
    <location>
        <begin position="51"/>
        <end position="208"/>
    </location>
</feature>
<evidence type="ECO:0000256" key="4">
    <source>
        <dbReference type="ARBA" id="ARBA00023180"/>
    </source>
</evidence>
<dbReference type="CDD" id="cd00010">
    <property type="entry name" value="AAI_LTSS"/>
    <property type="match status" value="1"/>
</dbReference>
<proteinExistence type="inferred from homology"/>
<comment type="caution">
    <text evidence="8">The sequence shown here is derived from an EMBL/GenBank/DDBJ whole genome shotgun (WGS) entry which is preliminary data.</text>
</comment>
<dbReference type="SMART" id="SM00499">
    <property type="entry name" value="AAI"/>
    <property type="match status" value="1"/>
</dbReference>
<feature type="signal peptide" evidence="6">
    <location>
        <begin position="1"/>
        <end position="50"/>
    </location>
</feature>
<dbReference type="InterPro" id="IPR036312">
    <property type="entry name" value="Bifun_inhib/LTP/seed_sf"/>
</dbReference>
<feature type="domain" description="Bifunctional inhibitor/plant lipid transfer protein/seed storage helical" evidence="7">
    <location>
        <begin position="66"/>
        <end position="145"/>
    </location>
</feature>
<feature type="region of interest" description="Disordered" evidence="5">
    <location>
        <begin position="156"/>
        <end position="184"/>
    </location>
</feature>
<dbReference type="InterPro" id="IPR043325">
    <property type="entry name" value="LTSS"/>
</dbReference>
<dbReference type="Pfam" id="PF14368">
    <property type="entry name" value="LTP_2"/>
    <property type="match status" value="1"/>
</dbReference>
<dbReference type="OrthoDB" id="785314at2759"/>
<feature type="region of interest" description="Disordered" evidence="5">
    <location>
        <begin position="1"/>
        <end position="23"/>
    </location>
</feature>
<protein>
    <recommendedName>
        <fullName evidence="7">Bifunctional inhibitor/plant lipid transfer protein/seed storage helical domain-containing protein</fullName>
    </recommendedName>
</protein>
<evidence type="ECO:0000256" key="1">
    <source>
        <dbReference type="ARBA" id="ARBA00009748"/>
    </source>
</evidence>
<dbReference type="SUPFAM" id="SSF47699">
    <property type="entry name" value="Bifunctional inhibitor/lipid-transfer protein/seed storage 2S albumin"/>
    <property type="match status" value="1"/>
</dbReference>
<evidence type="ECO:0000256" key="5">
    <source>
        <dbReference type="SAM" id="MobiDB-lite"/>
    </source>
</evidence>
<dbReference type="Proteomes" id="UP000823388">
    <property type="component" value="Chromosome 9N"/>
</dbReference>
<keyword evidence="3" id="KW-1015">Disulfide bond</keyword>
<dbReference type="PANTHER" id="PTHR33044">
    <property type="entry name" value="BIFUNCTIONAL INHIBITOR/LIPID-TRANSFER PROTEIN/SEED STORAGE 2S ALBUMIN SUPERFAMILY PROTEIN-RELATED"/>
    <property type="match status" value="1"/>
</dbReference>
<evidence type="ECO:0000259" key="7">
    <source>
        <dbReference type="SMART" id="SM00499"/>
    </source>
</evidence>
<evidence type="ECO:0000256" key="6">
    <source>
        <dbReference type="SAM" id="SignalP"/>
    </source>
</evidence>
<dbReference type="Gene3D" id="1.10.110.10">
    <property type="entry name" value="Plant lipid-transfer and hydrophobic proteins"/>
    <property type="match status" value="1"/>
</dbReference>
<reference evidence="8" key="1">
    <citation type="submission" date="2020-05" db="EMBL/GenBank/DDBJ databases">
        <title>WGS assembly of Panicum virgatum.</title>
        <authorList>
            <person name="Lovell J.T."/>
            <person name="Jenkins J."/>
            <person name="Shu S."/>
            <person name="Juenger T.E."/>
            <person name="Schmutz J."/>
        </authorList>
    </citation>
    <scope>NUCLEOTIDE SEQUENCE</scope>
    <source>
        <strain evidence="8">AP13</strain>
    </source>
</reference>
<dbReference type="EMBL" id="CM029054">
    <property type="protein sequence ID" value="KAG2541141.1"/>
    <property type="molecule type" value="Genomic_DNA"/>
</dbReference>